<dbReference type="Pfam" id="PF05016">
    <property type="entry name" value="ParE_toxin"/>
    <property type="match status" value="1"/>
</dbReference>
<evidence type="ECO:0000313" key="4">
    <source>
        <dbReference type="Proteomes" id="UP000659172"/>
    </source>
</evidence>
<keyword evidence="2" id="KW-1277">Toxin-antitoxin system</keyword>
<sequence>MPVILSPQAARDIEDIGDYIYTQNAHAALRFVSALRSRLDKIADAPRGGVRRTDIGDGIRSVPFRRYVIFYTVPSDDEVRIERVLHGARDIDAVFIEDAEDTD</sequence>
<reference evidence="3 4" key="1">
    <citation type="submission" date="2020-06" db="EMBL/GenBank/DDBJ databases">
        <title>Rhizobium sp.nov. isolated from the tomato plant.</title>
        <authorList>
            <person name="Thin K.K."/>
            <person name="Zhang X."/>
            <person name="He S."/>
        </authorList>
    </citation>
    <scope>NUCLEOTIDE SEQUENCE [LARGE SCALE GENOMIC DNA]</scope>
    <source>
        <strain evidence="3 4">DBTS2</strain>
    </source>
</reference>
<evidence type="ECO:0000313" key="3">
    <source>
        <dbReference type="EMBL" id="NVP56373.1"/>
    </source>
</evidence>
<dbReference type="RefSeq" id="WP_176950331.1">
    <property type="nucleotide sequence ID" value="NZ_JABXYK010000007.1"/>
</dbReference>
<protein>
    <submittedName>
        <fullName evidence="3">Type II toxin-antitoxin system RelE/ParE family toxin</fullName>
    </submittedName>
</protein>
<dbReference type="EMBL" id="JABXYK010000007">
    <property type="protein sequence ID" value="NVP56373.1"/>
    <property type="molecule type" value="Genomic_DNA"/>
</dbReference>
<dbReference type="PANTHER" id="PTHR33755:SF6">
    <property type="entry name" value="PLASMID STABILIZATION SYSTEM PROTEIN"/>
    <property type="match status" value="1"/>
</dbReference>
<organism evidence="3 4">
    <name type="scientific">Mycoplana rhizolycopersici</name>
    <dbReference type="NCBI Taxonomy" id="2746702"/>
    <lineage>
        <taxon>Bacteria</taxon>
        <taxon>Pseudomonadati</taxon>
        <taxon>Pseudomonadota</taxon>
        <taxon>Alphaproteobacteria</taxon>
        <taxon>Hyphomicrobiales</taxon>
        <taxon>Rhizobiaceae</taxon>
        <taxon>Mycoplana</taxon>
    </lineage>
</organism>
<name>A0ABX2QIF5_9HYPH</name>
<accession>A0ABX2QIF5</accession>
<dbReference type="InterPro" id="IPR007712">
    <property type="entry name" value="RelE/ParE_toxin"/>
</dbReference>
<dbReference type="InterPro" id="IPR051803">
    <property type="entry name" value="TA_system_RelE-like_toxin"/>
</dbReference>
<dbReference type="InterPro" id="IPR035093">
    <property type="entry name" value="RelE/ParE_toxin_dom_sf"/>
</dbReference>
<keyword evidence="4" id="KW-1185">Reference proteome</keyword>
<comment type="caution">
    <text evidence="3">The sequence shown here is derived from an EMBL/GenBank/DDBJ whole genome shotgun (WGS) entry which is preliminary data.</text>
</comment>
<dbReference type="PANTHER" id="PTHR33755">
    <property type="entry name" value="TOXIN PARE1-RELATED"/>
    <property type="match status" value="1"/>
</dbReference>
<gene>
    <name evidence="3" type="ORF">HV823_14020</name>
</gene>
<dbReference type="Gene3D" id="3.30.2310.20">
    <property type="entry name" value="RelE-like"/>
    <property type="match status" value="1"/>
</dbReference>
<evidence type="ECO:0000256" key="2">
    <source>
        <dbReference type="ARBA" id="ARBA00022649"/>
    </source>
</evidence>
<proteinExistence type="inferred from homology"/>
<evidence type="ECO:0000256" key="1">
    <source>
        <dbReference type="ARBA" id="ARBA00006226"/>
    </source>
</evidence>
<comment type="similarity">
    <text evidence="1">Belongs to the RelE toxin family.</text>
</comment>
<dbReference type="Proteomes" id="UP000659172">
    <property type="component" value="Unassembled WGS sequence"/>
</dbReference>